<protein>
    <submittedName>
        <fullName evidence="2">Substrate-binding domain-containing protein</fullName>
    </submittedName>
</protein>
<gene>
    <name evidence="2" type="ORF">JYK14_10825</name>
</gene>
<keyword evidence="3" id="KW-1185">Reference proteome</keyword>
<dbReference type="PANTHER" id="PTHR30632">
    <property type="entry name" value="MOLYBDATE-BINDING PERIPLASMIC PROTEIN"/>
    <property type="match status" value="1"/>
</dbReference>
<feature type="chain" id="PRO_5045759445" evidence="1">
    <location>
        <begin position="26"/>
        <end position="259"/>
    </location>
</feature>
<name>A0ABT1D404_9PROT</name>
<feature type="signal peptide" evidence="1">
    <location>
        <begin position="1"/>
        <end position="25"/>
    </location>
</feature>
<evidence type="ECO:0000313" key="3">
    <source>
        <dbReference type="Proteomes" id="UP001523392"/>
    </source>
</evidence>
<dbReference type="Proteomes" id="UP001523392">
    <property type="component" value="Unassembled WGS sequence"/>
</dbReference>
<comment type="caution">
    <text evidence="2">The sequence shown here is derived from an EMBL/GenBank/DDBJ whole genome shotgun (WGS) entry which is preliminary data.</text>
</comment>
<dbReference type="Gene3D" id="3.40.190.10">
    <property type="entry name" value="Periplasmic binding protein-like II"/>
    <property type="match status" value="2"/>
</dbReference>
<evidence type="ECO:0000256" key="1">
    <source>
        <dbReference type="SAM" id="SignalP"/>
    </source>
</evidence>
<reference evidence="2 3" key="1">
    <citation type="submission" date="2021-12" db="EMBL/GenBank/DDBJ databases">
        <title>Siccirubricoccus leaddurans sp. nov., a high concentration Zn2+ tolerance bacterium.</title>
        <authorList>
            <person name="Cao Y."/>
        </authorList>
    </citation>
    <scope>NUCLEOTIDE SEQUENCE [LARGE SCALE GENOMIC DNA]</scope>
    <source>
        <strain evidence="2 3">KC 17139</strain>
    </source>
</reference>
<dbReference type="InterPro" id="IPR050682">
    <property type="entry name" value="ModA/WtpA"/>
</dbReference>
<sequence length="259" mass="27094">MRMPVLARRALLAALLVAAPLLAQAAELVVMTSGGFDAALGKLAPQFEAATGHRITIVRGSSMGVSPTAIPARLQKGETADVVILAAPALDQLVAAGHVVPGSRTDLVESTIGMVVRAGAPRPDISTVEAFRRTLLEAKSIGYSASASGTYLSNELFARLGVAEQVMPKAVRVVTDRVASRVARGELEIGFQQVSELLPEPGTDFVGEIPRETQQVTIFAAGLAAKSQQPELARQLIAFLHGPEARPTIAATGLIPLPR</sequence>
<accession>A0ABT1D404</accession>
<dbReference type="RefSeq" id="WP_252953271.1">
    <property type="nucleotide sequence ID" value="NZ_JAFIRR010000064.1"/>
</dbReference>
<organism evidence="2 3">
    <name type="scientific">Siccirubricoccus soli</name>
    <dbReference type="NCBI Taxonomy" id="2899147"/>
    <lineage>
        <taxon>Bacteria</taxon>
        <taxon>Pseudomonadati</taxon>
        <taxon>Pseudomonadota</taxon>
        <taxon>Alphaproteobacteria</taxon>
        <taxon>Acetobacterales</taxon>
        <taxon>Roseomonadaceae</taxon>
        <taxon>Siccirubricoccus</taxon>
    </lineage>
</organism>
<proteinExistence type="predicted"/>
<dbReference type="EMBL" id="JAFIRR010000064">
    <property type="protein sequence ID" value="MCO6416651.1"/>
    <property type="molecule type" value="Genomic_DNA"/>
</dbReference>
<dbReference type="Pfam" id="PF13531">
    <property type="entry name" value="SBP_bac_11"/>
    <property type="match status" value="1"/>
</dbReference>
<dbReference type="PANTHER" id="PTHR30632:SF11">
    <property type="entry name" value="BLR4797 PROTEIN"/>
    <property type="match status" value="1"/>
</dbReference>
<dbReference type="SUPFAM" id="SSF53850">
    <property type="entry name" value="Periplasmic binding protein-like II"/>
    <property type="match status" value="1"/>
</dbReference>
<keyword evidence="1" id="KW-0732">Signal</keyword>
<evidence type="ECO:0000313" key="2">
    <source>
        <dbReference type="EMBL" id="MCO6416651.1"/>
    </source>
</evidence>